<dbReference type="Gene3D" id="1.10.390.10">
    <property type="entry name" value="Neutral Protease Domain 2"/>
    <property type="match status" value="2"/>
</dbReference>
<feature type="site" description="Transition state stabilizer" evidence="10">
    <location>
        <position position="230"/>
    </location>
</feature>
<protein>
    <submittedName>
        <fullName evidence="13">Uncharacterized protein</fullName>
    </submittedName>
</protein>
<dbReference type="GO" id="GO:0006508">
    <property type="term" value="P:proteolysis"/>
    <property type="evidence" value="ECO:0007669"/>
    <property type="project" value="UniProtKB-KW"/>
</dbReference>
<feature type="domain" description="Peptidase M1 membrane alanine aminopeptidase" evidence="11">
    <location>
        <begin position="86"/>
        <end position="291"/>
    </location>
</feature>
<dbReference type="InterPro" id="IPR042097">
    <property type="entry name" value="Aminopeptidase_N-like_N_sf"/>
</dbReference>
<dbReference type="EMBL" id="VSWD01000009">
    <property type="protein sequence ID" value="KAK3094001.1"/>
    <property type="molecule type" value="Genomic_DNA"/>
</dbReference>
<dbReference type="GO" id="GO:0043171">
    <property type="term" value="P:peptide catabolic process"/>
    <property type="evidence" value="ECO:0007669"/>
    <property type="project" value="TreeGrafter"/>
</dbReference>
<dbReference type="AlphaFoldDB" id="A0AA89C442"/>
<evidence type="ECO:0000256" key="4">
    <source>
        <dbReference type="ARBA" id="ARBA00022723"/>
    </source>
</evidence>
<dbReference type="PANTHER" id="PTHR11533:SF299">
    <property type="entry name" value="AMINOPEPTIDASE"/>
    <property type="match status" value="1"/>
</dbReference>
<evidence type="ECO:0000313" key="13">
    <source>
        <dbReference type="EMBL" id="KAK3094001.1"/>
    </source>
</evidence>
<dbReference type="GO" id="GO:0042277">
    <property type="term" value="F:peptide binding"/>
    <property type="evidence" value="ECO:0007669"/>
    <property type="project" value="TreeGrafter"/>
</dbReference>
<feature type="binding site" evidence="9">
    <location>
        <position position="148"/>
    </location>
    <ligand>
        <name>Zn(2+)</name>
        <dbReference type="ChEBI" id="CHEBI:29105"/>
        <note>catalytic</note>
    </ligand>
</feature>
<dbReference type="FunFam" id="1.10.390.10:FF:000001">
    <property type="entry name" value="Aminopeptidase"/>
    <property type="match status" value="1"/>
</dbReference>
<evidence type="ECO:0000259" key="12">
    <source>
        <dbReference type="Pfam" id="PF11838"/>
    </source>
</evidence>
<dbReference type="Pfam" id="PF11838">
    <property type="entry name" value="ERAP1_C"/>
    <property type="match status" value="1"/>
</dbReference>
<dbReference type="InterPro" id="IPR027268">
    <property type="entry name" value="Peptidase_M4/M1_CTD_sf"/>
</dbReference>
<name>A0AA89C442_PINIB</name>
<dbReference type="InterPro" id="IPR050344">
    <property type="entry name" value="Peptidase_M1_aminopeptidases"/>
</dbReference>
<evidence type="ECO:0000313" key="14">
    <source>
        <dbReference type="Proteomes" id="UP001186944"/>
    </source>
</evidence>
<gene>
    <name evidence="13" type="ORF">FSP39_022780</name>
</gene>
<evidence type="ECO:0000256" key="2">
    <source>
        <dbReference type="ARBA" id="ARBA00022438"/>
    </source>
</evidence>
<dbReference type="CDD" id="cd09601">
    <property type="entry name" value="M1_APN-Q_like"/>
    <property type="match status" value="1"/>
</dbReference>
<evidence type="ECO:0000259" key="11">
    <source>
        <dbReference type="Pfam" id="PF01433"/>
    </source>
</evidence>
<dbReference type="GO" id="GO:0008270">
    <property type="term" value="F:zinc ion binding"/>
    <property type="evidence" value="ECO:0007669"/>
    <property type="project" value="InterPro"/>
</dbReference>
<accession>A0AA89C442</accession>
<sequence length="546" mass="62899">MVREKGYITLFNMPQSGPSKPYTGDSGFEVDIFKPTVKMSTYLVAVSVYAPKDQINQADYALHVAVKVLEFYDKLFQTPYPLPKQGKFQTPYPLPKQDLVAVPDFSAGAMENWGLILYRMTAVLYDPKRTSSHDKEWVAIVVAHELAHQWFGNLVTMKWWNDLWLNEGFASYVEFLGTDAAEPTWNMDAQFVKTHLQRALYRDCLKTSHPIQVTVNDPAEINDIFDSISYDKGASIIRMLKNFMKPEFFDKGIADYLKKYKYSNAVTKDLWQSLSEAKNGELDVKKVMDTWTLQMGFPVVTVSVNNNKMTVSQKRFLIFPDSKIKEKYQSPFGMLQSLLLKEAVGSGDEDVITKGKQLFKAWMENTTNINADLRSVIYKAGIMYGGEKEWDFMLSQYKIAIVPTEKLEMFYALTLTQDDHLLERLLQFGLKNDDIKSQDLPSLIDHVAENVDGKLLAWRFVQRNWQKLRNWFGDTAFSLSRIINACTASFSSQYDHDEVEKFFKEHDAGPGSRAVETSLEKIQMNIEWLDKYHTDVEKWLHDNSSK</sequence>
<comment type="similarity">
    <text evidence="1">Belongs to the peptidase M1 family.</text>
</comment>
<keyword evidence="3" id="KW-0645">Protease</keyword>
<dbReference type="PANTHER" id="PTHR11533">
    <property type="entry name" value="PROTEASE M1 ZINC METALLOPROTEASE"/>
    <property type="match status" value="1"/>
</dbReference>
<dbReference type="Gene3D" id="1.25.50.20">
    <property type="match status" value="1"/>
</dbReference>
<keyword evidence="4 9" id="KW-0479">Metal-binding</keyword>
<feature type="domain" description="ERAP1-like C-terminal" evidence="12">
    <location>
        <begin position="334"/>
        <end position="523"/>
    </location>
</feature>
<dbReference type="InterPro" id="IPR034016">
    <property type="entry name" value="M1_APN-typ"/>
</dbReference>
<keyword evidence="14" id="KW-1185">Reference proteome</keyword>
<evidence type="ECO:0000256" key="6">
    <source>
        <dbReference type="ARBA" id="ARBA00022833"/>
    </source>
</evidence>
<feature type="binding site" evidence="9">
    <location>
        <position position="167"/>
    </location>
    <ligand>
        <name>Zn(2+)</name>
        <dbReference type="ChEBI" id="CHEBI:29105"/>
        <note>catalytic</note>
    </ligand>
</feature>
<keyword evidence="2" id="KW-0031">Aminopeptidase</keyword>
<dbReference type="GO" id="GO:0070006">
    <property type="term" value="F:metalloaminopeptidase activity"/>
    <property type="evidence" value="ECO:0007669"/>
    <property type="project" value="TreeGrafter"/>
</dbReference>
<organism evidence="13 14">
    <name type="scientific">Pinctada imbricata</name>
    <name type="common">Atlantic pearl-oyster</name>
    <name type="synonym">Pinctada martensii</name>
    <dbReference type="NCBI Taxonomy" id="66713"/>
    <lineage>
        <taxon>Eukaryota</taxon>
        <taxon>Metazoa</taxon>
        <taxon>Spiralia</taxon>
        <taxon>Lophotrochozoa</taxon>
        <taxon>Mollusca</taxon>
        <taxon>Bivalvia</taxon>
        <taxon>Autobranchia</taxon>
        <taxon>Pteriomorphia</taxon>
        <taxon>Pterioida</taxon>
        <taxon>Pterioidea</taxon>
        <taxon>Pteriidae</taxon>
        <taxon>Pinctada</taxon>
    </lineage>
</organism>
<evidence type="ECO:0000256" key="1">
    <source>
        <dbReference type="ARBA" id="ARBA00010136"/>
    </source>
</evidence>
<proteinExistence type="inferred from homology"/>
<dbReference type="SUPFAM" id="SSF55486">
    <property type="entry name" value="Metalloproteases ('zincins'), catalytic domain"/>
    <property type="match status" value="1"/>
</dbReference>
<dbReference type="Pfam" id="PF01433">
    <property type="entry name" value="Peptidase_M1"/>
    <property type="match status" value="1"/>
</dbReference>
<dbReference type="GO" id="GO:0016020">
    <property type="term" value="C:membrane"/>
    <property type="evidence" value="ECO:0007669"/>
    <property type="project" value="TreeGrafter"/>
</dbReference>
<feature type="binding site" evidence="9">
    <location>
        <position position="144"/>
    </location>
    <ligand>
        <name>Zn(2+)</name>
        <dbReference type="ChEBI" id="CHEBI:29105"/>
        <note>catalytic</note>
    </ligand>
</feature>
<evidence type="ECO:0000256" key="8">
    <source>
        <dbReference type="PIRSR" id="PIRSR634016-1"/>
    </source>
</evidence>
<dbReference type="Gene3D" id="2.60.40.1730">
    <property type="entry name" value="tricorn interacting facor f3 domain"/>
    <property type="match status" value="1"/>
</dbReference>
<dbReference type="InterPro" id="IPR024571">
    <property type="entry name" value="ERAP1-like_C_dom"/>
</dbReference>
<keyword evidence="7" id="KW-0482">Metalloprotease</keyword>
<dbReference type="PRINTS" id="PR00756">
    <property type="entry name" value="ALADIPTASE"/>
</dbReference>
<evidence type="ECO:0000256" key="7">
    <source>
        <dbReference type="ARBA" id="ARBA00023049"/>
    </source>
</evidence>
<feature type="active site" description="Proton acceptor" evidence="8">
    <location>
        <position position="145"/>
    </location>
</feature>
<evidence type="ECO:0000256" key="3">
    <source>
        <dbReference type="ARBA" id="ARBA00022670"/>
    </source>
</evidence>
<dbReference type="InterPro" id="IPR001930">
    <property type="entry name" value="Peptidase_M1"/>
</dbReference>
<comment type="caution">
    <text evidence="13">The sequence shown here is derived from an EMBL/GenBank/DDBJ whole genome shotgun (WGS) entry which is preliminary data.</text>
</comment>
<keyword evidence="6 9" id="KW-0862">Zinc</keyword>
<evidence type="ECO:0000256" key="10">
    <source>
        <dbReference type="PIRSR" id="PIRSR634016-4"/>
    </source>
</evidence>
<dbReference type="GO" id="GO:0005615">
    <property type="term" value="C:extracellular space"/>
    <property type="evidence" value="ECO:0007669"/>
    <property type="project" value="TreeGrafter"/>
</dbReference>
<evidence type="ECO:0000256" key="9">
    <source>
        <dbReference type="PIRSR" id="PIRSR634016-3"/>
    </source>
</evidence>
<dbReference type="InterPro" id="IPR014782">
    <property type="entry name" value="Peptidase_M1_dom"/>
</dbReference>
<dbReference type="GO" id="GO:0005737">
    <property type="term" value="C:cytoplasm"/>
    <property type="evidence" value="ECO:0007669"/>
    <property type="project" value="TreeGrafter"/>
</dbReference>
<evidence type="ECO:0000256" key="5">
    <source>
        <dbReference type="ARBA" id="ARBA00022801"/>
    </source>
</evidence>
<keyword evidence="5" id="KW-0378">Hydrolase</keyword>
<dbReference type="Proteomes" id="UP001186944">
    <property type="component" value="Unassembled WGS sequence"/>
</dbReference>
<reference evidence="13" key="1">
    <citation type="submission" date="2019-08" db="EMBL/GenBank/DDBJ databases">
        <title>The improved chromosome-level genome for the pearl oyster Pinctada fucata martensii using PacBio sequencing and Hi-C.</title>
        <authorList>
            <person name="Zheng Z."/>
        </authorList>
    </citation>
    <scope>NUCLEOTIDE SEQUENCE</scope>
    <source>
        <strain evidence="13">ZZ-2019</strain>
        <tissue evidence="13">Adductor muscle</tissue>
    </source>
</reference>
<comment type="cofactor">
    <cofactor evidence="9">
        <name>Zn(2+)</name>
        <dbReference type="ChEBI" id="CHEBI:29105"/>
    </cofactor>
    <text evidence="9">Binds 1 zinc ion per subunit.</text>
</comment>